<keyword evidence="3" id="KW-1185">Reference proteome</keyword>
<proteinExistence type="predicted"/>
<organism evidence="2 3">
    <name type="scientific">Myodes glareolus</name>
    <name type="common">Bank vole</name>
    <name type="synonym">Clethrionomys glareolus</name>
    <dbReference type="NCBI Taxonomy" id="447135"/>
    <lineage>
        <taxon>Eukaryota</taxon>
        <taxon>Metazoa</taxon>
        <taxon>Chordata</taxon>
        <taxon>Craniata</taxon>
        <taxon>Vertebrata</taxon>
        <taxon>Euteleostomi</taxon>
        <taxon>Mammalia</taxon>
        <taxon>Eutheria</taxon>
        <taxon>Euarchontoglires</taxon>
        <taxon>Glires</taxon>
        <taxon>Rodentia</taxon>
        <taxon>Myomorpha</taxon>
        <taxon>Muroidea</taxon>
        <taxon>Cricetidae</taxon>
        <taxon>Arvicolinae</taxon>
        <taxon>Myodes</taxon>
    </lineage>
</organism>
<reference evidence="2 3" key="1">
    <citation type="journal article" date="2023" name="bioRxiv">
        <title>Conserved and derived expression patterns and positive selection on dental genes reveal complex evolutionary context of ever-growing rodent molars.</title>
        <authorList>
            <person name="Calamari Z.T."/>
            <person name="Song A."/>
            <person name="Cohen E."/>
            <person name="Akter M."/>
            <person name="Roy R.D."/>
            <person name="Hallikas O."/>
            <person name="Christensen M.M."/>
            <person name="Li P."/>
            <person name="Marangoni P."/>
            <person name="Jernvall J."/>
            <person name="Klein O.D."/>
        </authorList>
    </citation>
    <scope>NUCLEOTIDE SEQUENCE [LARGE SCALE GENOMIC DNA]</scope>
    <source>
        <strain evidence="2">V071</strain>
    </source>
</reference>
<protein>
    <submittedName>
        <fullName evidence="2">Uncharacterized protein</fullName>
    </submittedName>
</protein>
<evidence type="ECO:0000256" key="1">
    <source>
        <dbReference type="SAM" id="MobiDB-lite"/>
    </source>
</evidence>
<sequence>MCGLAGLQAGNTPPVIGGLVVGIMNPVVSAEVIGRALLQAGCQDSREGIDHGVKGTQAPARGDQMPTFLGKQNGRAEATEKRPTILLVVGPAEQFPKTGSHYVAMAAQERIM</sequence>
<evidence type="ECO:0000313" key="2">
    <source>
        <dbReference type="EMBL" id="KAK7802718.1"/>
    </source>
</evidence>
<feature type="region of interest" description="Disordered" evidence="1">
    <location>
        <begin position="48"/>
        <end position="78"/>
    </location>
</feature>
<comment type="caution">
    <text evidence="2">The sequence shown here is derived from an EMBL/GenBank/DDBJ whole genome shotgun (WGS) entry which is preliminary data.</text>
</comment>
<accession>A0AAW0HM89</accession>
<evidence type="ECO:0000313" key="3">
    <source>
        <dbReference type="Proteomes" id="UP001488838"/>
    </source>
</evidence>
<name>A0AAW0HM89_MYOGA</name>
<gene>
    <name evidence="2" type="ORF">U0070_007161</name>
</gene>
<dbReference type="Proteomes" id="UP001488838">
    <property type="component" value="Unassembled WGS sequence"/>
</dbReference>
<dbReference type="AlphaFoldDB" id="A0AAW0HM89"/>
<dbReference type="EMBL" id="JBBHLL010000448">
    <property type="protein sequence ID" value="KAK7802718.1"/>
    <property type="molecule type" value="Genomic_DNA"/>
</dbReference>